<organism evidence="1 2">
    <name type="scientific">Ambrosiozyma monospora</name>
    <name type="common">Yeast</name>
    <name type="synonym">Endomycopsis monosporus</name>
    <dbReference type="NCBI Taxonomy" id="43982"/>
    <lineage>
        <taxon>Eukaryota</taxon>
        <taxon>Fungi</taxon>
        <taxon>Dikarya</taxon>
        <taxon>Ascomycota</taxon>
        <taxon>Saccharomycotina</taxon>
        <taxon>Pichiomycetes</taxon>
        <taxon>Pichiales</taxon>
        <taxon>Pichiaceae</taxon>
        <taxon>Ambrosiozyma</taxon>
    </lineage>
</organism>
<proteinExistence type="predicted"/>
<accession>A0ACB5UBL7</accession>
<keyword evidence="2" id="KW-1185">Reference proteome</keyword>
<comment type="caution">
    <text evidence="1">The sequence shown here is derived from an EMBL/GenBank/DDBJ whole genome shotgun (WGS) entry which is preliminary data.</text>
</comment>
<reference evidence="1" key="1">
    <citation type="submission" date="2023-04" db="EMBL/GenBank/DDBJ databases">
        <title>Ambrosiozyma monospora NBRC 10751.</title>
        <authorList>
            <person name="Ichikawa N."/>
            <person name="Sato H."/>
            <person name="Tonouchi N."/>
        </authorList>
    </citation>
    <scope>NUCLEOTIDE SEQUENCE</scope>
    <source>
        <strain evidence="1">NBRC 10751</strain>
    </source>
</reference>
<name>A0ACB5UBL7_AMBMO</name>
<gene>
    <name evidence="1" type="ORF">Amon02_001305000</name>
</gene>
<evidence type="ECO:0000313" key="2">
    <source>
        <dbReference type="Proteomes" id="UP001165064"/>
    </source>
</evidence>
<evidence type="ECO:0000313" key="1">
    <source>
        <dbReference type="EMBL" id="GMF07808.1"/>
    </source>
</evidence>
<protein>
    <submittedName>
        <fullName evidence="1">Unnamed protein product</fullName>
    </submittedName>
</protein>
<dbReference type="EMBL" id="BSXS01016472">
    <property type="protein sequence ID" value="GMF07808.1"/>
    <property type="molecule type" value="Genomic_DNA"/>
</dbReference>
<dbReference type="Proteomes" id="UP001165064">
    <property type="component" value="Unassembled WGS sequence"/>
</dbReference>
<sequence length="81" mass="9229">MKSTYLIDKSGQELEVVDEMPFLEWLAEHYKDYGATVEFVTDRSSEGAQFVKGFGGIGALLRYKVNFEQLASDSEDEFYSD</sequence>